<dbReference type="InterPro" id="IPR036186">
    <property type="entry name" value="Serpin_sf"/>
</dbReference>
<evidence type="ECO:0000259" key="6">
    <source>
        <dbReference type="SMART" id="SM00093"/>
    </source>
</evidence>
<evidence type="ECO:0000256" key="2">
    <source>
        <dbReference type="ARBA" id="ARBA00022690"/>
    </source>
</evidence>
<dbReference type="Pfam" id="PF00079">
    <property type="entry name" value="Serpin"/>
    <property type="match status" value="1"/>
</dbReference>
<organism evidence="7 8">
    <name type="scientific">Zophobas morio</name>
    <dbReference type="NCBI Taxonomy" id="2755281"/>
    <lineage>
        <taxon>Eukaryota</taxon>
        <taxon>Metazoa</taxon>
        <taxon>Ecdysozoa</taxon>
        <taxon>Arthropoda</taxon>
        <taxon>Hexapoda</taxon>
        <taxon>Insecta</taxon>
        <taxon>Pterygota</taxon>
        <taxon>Neoptera</taxon>
        <taxon>Endopterygota</taxon>
        <taxon>Coleoptera</taxon>
        <taxon>Polyphaga</taxon>
        <taxon>Cucujiformia</taxon>
        <taxon>Tenebrionidae</taxon>
        <taxon>Zophobas</taxon>
    </lineage>
</organism>
<reference evidence="7" key="1">
    <citation type="journal article" date="2023" name="G3 (Bethesda)">
        <title>Whole genome assemblies of Zophobas morio and Tenebrio molitor.</title>
        <authorList>
            <person name="Kaur S."/>
            <person name="Stinson S.A."/>
            <person name="diCenzo G.C."/>
        </authorList>
    </citation>
    <scope>NUCLEOTIDE SEQUENCE</scope>
    <source>
        <strain evidence="7">QUZm001</strain>
    </source>
</reference>
<dbReference type="Gene3D" id="3.30.497.10">
    <property type="entry name" value="Antithrombin, subunit I, domain 2"/>
    <property type="match status" value="1"/>
</dbReference>
<dbReference type="PROSITE" id="PS00284">
    <property type="entry name" value="SERPIN"/>
    <property type="match status" value="1"/>
</dbReference>
<dbReference type="Proteomes" id="UP001168821">
    <property type="component" value="Unassembled WGS sequence"/>
</dbReference>
<dbReference type="AlphaFoldDB" id="A0AA38M685"/>
<keyword evidence="5" id="KW-0732">Signal</keyword>
<feature type="domain" description="Serpin" evidence="6">
    <location>
        <begin position="30"/>
        <end position="388"/>
    </location>
</feature>
<dbReference type="SMART" id="SM00093">
    <property type="entry name" value="SERPIN"/>
    <property type="match status" value="1"/>
</dbReference>
<proteinExistence type="inferred from homology"/>
<gene>
    <name evidence="7" type="ORF">Zmor_022310</name>
</gene>
<name>A0AA38M685_9CUCU</name>
<feature type="chain" id="PRO_5041408766" description="Serpin domain-containing protein" evidence="5">
    <location>
        <begin position="17"/>
        <end position="390"/>
    </location>
</feature>
<dbReference type="InterPro" id="IPR000215">
    <property type="entry name" value="Serpin_fam"/>
</dbReference>
<feature type="signal peptide" evidence="5">
    <location>
        <begin position="1"/>
        <end position="16"/>
    </location>
</feature>
<dbReference type="GO" id="GO:0004867">
    <property type="term" value="F:serine-type endopeptidase inhibitor activity"/>
    <property type="evidence" value="ECO:0007669"/>
    <property type="project" value="UniProtKB-KW"/>
</dbReference>
<keyword evidence="3" id="KW-0722">Serine protease inhibitor</keyword>
<sequence>MKTVLIVLLAATSISADVRQVITGNNKLTADIYETLLPKNQANFLFSPFSAQTVLALVQSGARGQTEQELKSVLHLPNNQRDVEEGFETLLPSLKTARGYSFHVANKIYLNHDFNIKSGFRRTATDVFGADVGTVDFSRSLQAANTMNQWVEQQTNDKIRDLISPSKIGSSTKAIVINALYFNGNWSTPFKRFITKKRDFYTPGRTPTQVDTMLKNEDDITFNYAESKVLRAQFLELPFQGREVSMVFVLPFEMDGISYLEQHIDKVFEPQAWTREYVNMSIPKFKIESELDVKQILQNLGVRAPFSPELADFKGISDGRLVISDVIQKTFIDVHESGVEAAAATYAGLTLLSIQSTPEPKQFNVNHPFIFYIKIKELVVFAGRVVMPLV</sequence>
<dbReference type="InterPro" id="IPR023795">
    <property type="entry name" value="Serpin_CS"/>
</dbReference>
<comment type="similarity">
    <text evidence="1 4">Belongs to the serpin family.</text>
</comment>
<dbReference type="InterPro" id="IPR023796">
    <property type="entry name" value="Serpin_dom"/>
</dbReference>
<dbReference type="CDD" id="cd19955">
    <property type="entry name" value="serpin48-like_insects"/>
    <property type="match status" value="1"/>
</dbReference>
<dbReference type="PANTHER" id="PTHR11461:SF211">
    <property type="entry name" value="GH10112P-RELATED"/>
    <property type="match status" value="1"/>
</dbReference>
<evidence type="ECO:0000256" key="5">
    <source>
        <dbReference type="SAM" id="SignalP"/>
    </source>
</evidence>
<evidence type="ECO:0000313" key="7">
    <source>
        <dbReference type="EMBL" id="KAJ3644589.1"/>
    </source>
</evidence>
<dbReference type="SUPFAM" id="SSF56574">
    <property type="entry name" value="Serpins"/>
    <property type="match status" value="1"/>
</dbReference>
<accession>A0AA38M685</accession>
<dbReference type="PANTHER" id="PTHR11461">
    <property type="entry name" value="SERINE PROTEASE INHIBITOR, SERPIN"/>
    <property type="match status" value="1"/>
</dbReference>
<evidence type="ECO:0000313" key="8">
    <source>
        <dbReference type="Proteomes" id="UP001168821"/>
    </source>
</evidence>
<evidence type="ECO:0000256" key="1">
    <source>
        <dbReference type="ARBA" id="ARBA00009500"/>
    </source>
</evidence>
<dbReference type="GO" id="GO:0005615">
    <property type="term" value="C:extracellular space"/>
    <property type="evidence" value="ECO:0007669"/>
    <property type="project" value="InterPro"/>
</dbReference>
<protein>
    <recommendedName>
        <fullName evidence="6">Serpin domain-containing protein</fullName>
    </recommendedName>
</protein>
<comment type="caution">
    <text evidence="7">The sequence shown here is derived from an EMBL/GenBank/DDBJ whole genome shotgun (WGS) entry which is preliminary data.</text>
</comment>
<evidence type="ECO:0000256" key="4">
    <source>
        <dbReference type="RuleBase" id="RU000411"/>
    </source>
</evidence>
<dbReference type="InterPro" id="IPR042185">
    <property type="entry name" value="Serpin_sf_2"/>
</dbReference>
<dbReference type="InterPro" id="IPR042178">
    <property type="entry name" value="Serpin_sf_1"/>
</dbReference>
<keyword evidence="8" id="KW-1185">Reference proteome</keyword>
<keyword evidence="2" id="KW-0646">Protease inhibitor</keyword>
<evidence type="ECO:0000256" key="3">
    <source>
        <dbReference type="ARBA" id="ARBA00022900"/>
    </source>
</evidence>
<dbReference type="Gene3D" id="2.30.39.10">
    <property type="entry name" value="Alpha-1-antitrypsin, domain 1"/>
    <property type="match status" value="1"/>
</dbReference>
<dbReference type="EMBL" id="JALNTZ010000007">
    <property type="protein sequence ID" value="KAJ3644589.1"/>
    <property type="molecule type" value="Genomic_DNA"/>
</dbReference>